<evidence type="ECO:0000313" key="1">
    <source>
        <dbReference type="EMBL" id="XBS90503.1"/>
    </source>
</evidence>
<accession>A0AAU7QP47</accession>
<protein>
    <submittedName>
        <fullName evidence="1">DUF3247 family protein</fullName>
    </submittedName>
</protein>
<proteinExistence type="predicted"/>
<dbReference type="EMBL" id="CP157948">
    <property type="protein sequence ID" value="XBS90503.1"/>
    <property type="molecule type" value="Genomic_DNA"/>
</dbReference>
<dbReference type="Gene3D" id="2.30.30.720">
    <property type="entry name" value="Protein of unknown function (DUF3247)"/>
    <property type="match status" value="1"/>
</dbReference>
<organism evidence="1">
    <name type="scientific">Rhodanobacter sp. IGA1.0</name>
    <dbReference type="NCBI Taxonomy" id="3158582"/>
    <lineage>
        <taxon>Bacteria</taxon>
        <taxon>Pseudomonadati</taxon>
        <taxon>Pseudomonadota</taxon>
        <taxon>Gammaproteobacteria</taxon>
        <taxon>Lysobacterales</taxon>
        <taxon>Rhodanobacteraceae</taxon>
        <taxon>Rhodanobacter</taxon>
    </lineage>
</organism>
<reference evidence="1" key="1">
    <citation type="submission" date="2024-06" db="EMBL/GenBank/DDBJ databases">
        <authorList>
            <person name="Sun Y."/>
        </authorList>
    </citation>
    <scope>NUCLEOTIDE SEQUENCE</scope>
    <source>
        <strain evidence="1">IGA1.0</strain>
    </source>
</reference>
<sequence length="100" mass="11357">MGRQAKHVYTDHASIRQLESLVDELPANGHVVLLLKDGSSCDGVVSTRPNVQVFRDAQEREGINATVQLERPDVPEWRRQVWLDQIVRVEHLDSIMASEN</sequence>
<name>A0AAU7QP47_9GAMM</name>
<dbReference type="Pfam" id="PF11607">
    <property type="entry name" value="DUF3247"/>
    <property type="match status" value="1"/>
</dbReference>
<dbReference type="RefSeq" id="WP_350016587.1">
    <property type="nucleotide sequence ID" value="NZ_CP157948.1"/>
</dbReference>
<gene>
    <name evidence="1" type="ORF">ABNK63_02350</name>
</gene>
<dbReference type="AlphaFoldDB" id="A0AAU7QP47"/>
<dbReference type="InterPro" id="IPR021649">
    <property type="entry name" value="DUF3247"/>
</dbReference>